<dbReference type="AlphaFoldDB" id="A0A366KEN7"/>
<evidence type="ECO:0000313" key="3">
    <source>
        <dbReference type="Proteomes" id="UP000252345"/>
    </source>
</evidence>
<proteinExistence type="predicted"/>
<gene>
    <name evidence="2" type="ORF">CRD59_02155</name>
</gene>
<feature type="domain" description="N-acetyltransferase" evidence="1">
    <location>
        <begin position="1"/>
        <end position="111"/>
    </location>
</feature>
<dbReference type="PROSITE" id="PS51186">
    <property type="entry name" value="GNAT"/>
    <property type="match status" value="1"/>
</dbReference>
<dbReference type="InterPro" id="IPR000182">
    <property type="entry name" value="GNAT_dom"/>
</dbReference>
<dbReference type="SUPFAM" id="SSF55729">
    <property type="entry name" value="Acyl-CoA N-acyltransferases (Nat)"/>
    <property type="match status" value="1"/>
</dbReference>
<name>A0A366KEN7_9BIFI</name>
<dbReference type="Gene3D" id="3.40.630.30">
    <property type="match status" value="1"/>
</dbReference>
<keyword evidence="3" id="KW-1185">Reference proteome</keyword>
<dbReference type="GO" id="GO:0016747">
    <property type="term" value="F:acyltransferase activity, transferring groups other than amino-acyl groups"/>
    <property type="evidence" value="ECO:0007669"/>
    <property type="project" value="InterPro"/>
</dbReference>
<reference evidence="2 3" key="1">
    <citation type="submission" date="2017-10" db="EMBL/GenBank/DDBJ databases">
        <title>Bifidobacterium xylocopum sp. nov. and Bifidobacterium aemilianum sp. nov., from the carpenter bee (Xylocopa violacea) digestive tract.</title>
        <authorList>
            <person name="Alberoni D."/>
            <person name="Baffoni L."/>
            <person name="Di Gioia D."/>
            <person name="Gaggia F."/>
            <person name="Biavati B."/>
        </authorList>
    </citation>
    <scope>NUCLEOTIDE SEQUENCE [LARGE SCALE GENOMIC DNA]</scope>
    <source>
        <strain evidence="2 3">XV2</strain>
    </source>
</reference>
<dbReference type="InterPro" id="IPR016181">
    <property type="entry name" value="Acyl_CoA_acyltransferase"/>
</dbReference>
<dbReference type="CDD" id="cd04301">
    <property type="entry name" value="NAT_SF"/>
    <property type="match status" value="1"/>
</dbReference>
<keyword evidence="2" id="KW-0808">Transferase</keyword>
<dbReference type="EMBL" id="PDCH01000002">
    <property type="protein sequence ID" value="RBP99857.1"/>
    <property type="molecule type" value="Genomic_DNA"/>
</dbReference>
<dbReference type="Pfam" id="PF00583">
    <property type="entry name" value="Acetyltransf_1"/>
    <property type="match status" value="1"/>
</dbReference>
<organism evidence="2 3">
    <name type="scientific">Bifidobacterium xylocopae</name>
    <dbReference type="NCBI Taxonomy" id="2493119"/>
    <lineage>
        <taxon>Bacteria</taxon>
        <taxon>Bacillati</taxon>
        <taxon>Actinomycetota</taxon>
        <taxon>Actinomycetes</taxon>
        <taxon>Bifidobacteriales</taxon>
        <taxon>Bifidobacteriaceae</taxon>
        <taxon>Bifidobacterium</taxon>
    </lineage>
</organism>
<accession>A0A366KEN7</accession>
<sequence length="119" mass="13490">MAAMNWRGVVLFPRQPETLAVVNIAVAEPLRRRGVATRMVGFAQERAAELGMRRLKVGTGSTSFEALALYQRCGMRMTRIDRDYFLRSYPGPTHEHGIRVRDMARLSCPIPVDGNRAEW</sequence>
<dbReference type="Proteomes" id="UP000252345">
    <property type="component" value="Unassembled WGS sequence"/>
</dbReference>
<comment type="caution">
    <text evidence="2">The sequence shown here is derived from an EMBL/GenBank/DDBJ whole genome shotgun (WGS) entry which is preliminary data.</text>
</comment>
<evidence type="ECO:0000259" key="1">
    <source>
        <dbReference type="PROSITE" id="PS51186"/>
    </source>
</evidence>
<protein>
    <submittedName>
        <fullName evidence="2">GNAT family N-acetyltransferase</fullName>
    </submittedName>
</protein>
<evidence type="ECO:0000313" key="2">
    <source>
        <dbReference type="EMBL" id="RBP99857.1"/>
    </source>
</evidence>